<comment type="caution">
    <text evidence="1">The sequence shown here is derived from an EMBL/GenBank/DDBJ whole genome shotgun (WGS) entry which is preliminary data.</text>
</comment>
<keyword evidence="2" id="KW-1185">Reference proteome</keyword>
<dbReference type="AlphaFoldDB" id="A0AAV4NWX1"/>
<gene>
    <name evidence="1" type="ORF">CDAR_383481</name>
</gene>
<reference evidence="1 2" key="1">
    <citation type="submission" date="2021-06" db="EMBL/GenBank/DDBJ databases">
        <title>Caerostris darwini draft genome.</title>
        <authorList>
            <person name="Kono N."/>
            <person name="Arakawa K."/>
        </authorList>
    </citation>
    <scope>NUCLEOTIDE SEQUENCE [LARGE SCALE GENOMIC DNA]</scope>
</reference>
<dbReference type="EMBL" id="BPLQ01002109">
    <property type="protein sequence ID" value="GIX88909.1"/>
    <property type="molecule type" value="Genomic_DNA"/>
</dbReference>
<organism evidence="1 2">
    <name type="scientific">Caerostris darwini</name>
    <dbReference type="NCBI Taxonomy" id="1538125"/>
    <lineage>
        <taxon>Eukaryota</taxon>
        <taxon>Metazoa</taxon>
        <taxon>Ecdysozoa</taxon>
        <taxon>Arthropoda</taxon>
        <taxon>Chelicerata</taxon>
        <taxon>Arachnida</taxon>
        <taxon>Araneae</taxon>
        <taxon>Araneomorphae</taxon>
        <taxon>Entelegynae</taxon>
        <taxon>Araneoidea</taxon>
        <taxon>Araneidae</taxon>
        <taxon>Caerostris</taxon>
    </lineage>
</organism>
<protein>
    <submittedName>
        <fullName evidence="1">Uncharacterized protein</fullName>
    </submittedName>
</protein>
<name>A0AAV4NWX1_9ARAC</name>
<evidence type="ECO:0000313" key="2">
    <source>
        <dbReference type="Proteomes" id="UP001054837"/>
    </source>
</evidence>
<evidence type="ECO:0000313" key="1">
    <source>
        <dbReference type="EMBL" id="GIX88909.1"/>
    </source>
</evidence>
<sequence length="123" mass="14246">MTLEKERQRTFSPPLLEHTQTTFSRKLFYFRNLPLPFCGENKHRGAGPLFAEQRKAEEFKWREARGETLKLFGRSQPCPQTLPRFVVQREKTPSWLLLWTIQSLLLHTIGETLGVVSCSSGVV</sequence>
<accession>A0AAV4NWX1</accession>
<proteinExistence type="predicted"/>
<dbReference type="Proteomes" id="UP001054837">
    <property type="component" value="Unassembled WGS sequence"/>
</dbReference>